<dbReference type="Proteomes" id="UP001162992">
    <property type="component" value="Chromosome 9"/>
</dbReference>
<comment type="caution">
    <text evidence="1">The sequence shown here is derived from an EMBL/GenBank/DDBJ whole genome shotgun (WGS) entry which is preliminary data.</text>
</comment>
<dbReference type="EMBL" id="CM055100">
    <property type="protein sequence ID" value="KAJ7542952.1"/>
    <property type="molecule type" value="Genomic_DNA"/>
</dbReference>
<evidence type="ECO:0000313" key="1">
    <source>
        <dbReference type="EMBL" id="KAJ7542952.1"/>
    </source>
</evidence>
<reference evidence="2" key="1">
    <citation type="journal article" date="2024" name="Proc. Natl. Acad. Sci. U.S.A.">
        <title>Extraordinary preservation of gene collinearity over three hundred million years revealed in homosporous lycophytes.</title>
        <authorList>
            <person name="Li C."/>
            <person name="Wickell D."/>
            <person name="Kuo L.Y."/>
            <person name="Chen X."/>
            <person name="Nie B."/>
            <person name="Liao X."/>
            <person name="Peng D."/>
            <person name="Ji J."/>
            <person name="Jenkins J."/>
            <person name="Williams M."/>
            <person name="Shu S."/>
            <person name="Plott C."/>
            <person name="Barry K."/>
            <person name="Rajasekar S."/>
            <person name="Grimwood J."/>
            <person name="Han X."/>
            <person name="Sun S."/>
            <person name="Hou Z."/>
            <person name="He W."/>
            <person name="Dai G."/>
            <person name="Sun C."/>
            <person name="Schmutz J."/>
            <person name="Leebens-Mack J.H."/>
            <person name="Li F.W."/>
            <person name="Wang L."/>
        </authorList>
    </citation>
    <scope>NUCLEOTIDE SEQUENCE [LARGE SCALE GENOMIC DNA]</scope>
    <source>
        <strain evidence="2">cv. PW_Plant_1</strain>
    </source>
</reference>
<keyword evidence="2" id="KW-1185">Reference proteome</keyword>
<organism evidence="1 2">
    <name type="scientific">Diphasiastrum complanatum</name>
    <name type="common">Issler's clubmoss</name>
    <name type="synonym">Lycopodium complanatum</name>
    <dbReference type="NCBI Taxonomy" id="34168"/>
    <lineage>
        <taxon>Eukaryota</taxon>
        <taxon>Viridiplantae</taxon>
        <taxon>Streptophyta</taxon>
        <taxon>Embryophyta</taxon>
        <taxon>Tracheophyta</taxon>
        <taxon>Lycopodiopsida</taxon>
        <taxon>Lycopodiales</taxon>
        <taxon>Lycopodiaceae</taxon>
        <taxon>Lycopodioideae</taxon>
        <taxon>Diphasiastrum</taxon>
    </lineage>
</organism>
<evidence type="ECO:0000313" key="2">
    <source>
        <dbReference type="Proteomes" id="UP001162992"/>
    </source>
</evidence>
<protein>
    <submittedName>
        <fullName evidence="1">Uncharacterized protein</fullName>
    </submittedName>
</protein>
<proteinExistence type="predicted"/>
<sequence length="105" mass="12618">MFAMVSRVVQIHPLRNNCTRENNYRKQRGHAEEVSVVLYSQKNDLPKKSDAWRENQLERDAPRKGWMKCLEKGSKLRLMHMMCLWMRPLLLLRTMMGHYVQMLTQ</sequence>
<name>A0ACC2CLT3_DIPCM</name>
<gene>
    <name evidence="1" type="ORF">O6H91_09G019100</name>
</gene>
<accession>A0ACC2CLT3</accession>